<dbReference type="Proteomes" id="UP000324065">
    <property type="component" value="Unassembled WGS sequence"/>
</dbReference>
<keyword evidence="1" id="KW-0472">Membrane</keyword>
<comment type="caution">
    <text evidence="2">The sequence shown here is derived from an EMBL/GenBank/DDBJ whole genome shotgun (WGS) entry which is preliminary data.</text>
</comment>
<evidence type="ECO:0000256" key="1">
    <source>
        <dbReference type="SAM" id="Phobius"/>
    </source>
</evidence>
<proteinExistence type="predicted"/>
<keyword evidence="1" id="KW-0812">Transmembrane</keyword>
<dbReference type="EMBL" id="VWPJ01000018">
    <property type="protein sequence ID" value="KAA5604436.1"/>
    <property type="molecule type" value="Genomic_DNA"/>
</dbReference>
<protein>
    <recommendedName>
        <fullName evidence="4">DUF1515 domain-containing protein</fullName>
    </recommendedName>
</protein>
<keyword evidence="1" id="KW-1133">Transmembrane helix</keyword>
<gene>
    <name evidence="2" type="ORF">F1188_16390</name>
</gene>
<evidence type="ECO:0000313" key="3">
    <source>
        <dbReference type="Proteomes" id="UP000324065"/>
    </source>
</evidence>
<keyword evidence="3" id="KW-1185">Reference proteome</keyword>
<reference evidence="2 3" key="1">
    <citation type="submission" date="2019-09" db="EMBL/GenBank/DDBJ databases">
        <title>Genome sequence of Roseospira marina, one of the more divergent members of the non-sulfur purple photosynthetic bacterial family, the Rhodospirillaceae.</title>
        <authorList>
            <person name="Meyer T."/>
            <person name="Kyndt J."/>
        </authorList>
    </citation>
    <scope>NUCLEOTIDE SEQUENCE [LARGE SCALE GENOMIC DNA]</scope>
    <source>
        <strain evidence="2 3">DSM 15113</strain>
    </source>
</reference>
<evidence type="ECO:0008006" key="4">
    <source>
        <dbReference type="Google" id="ProtNLM"/>
    </source>
</evidence>
<name>A0A5M6I863_9PROT</name>
<dbReference type="RefSeq" id="WP_150063526.1">
    <property type="nucleotide sequence ID" value="NZ_JACHII010000043.1"/>
</dbReference>
<sequence>MTTPEQGLTVFRTEINARIENIEKWLERVTVAVEKLTENRERIVVLELKLKAELTRQDREIELLHQEMTKIAEVLANIRKDNTRQAVSIAKLDVVKGGALAVIGVILGGVVTYFVNLWKS</sequence>
<accession>A0A5M6I863</accession>
<evidence type="ECO:0000313" key="2">
    <source>
        <dbReference type="EMBL" id="KAA5604436.1"/>
    </source>
</evidence>
<feature type="transmembrane region" description="Helical" evidence="1">
    <location>
        <begin position="94"/>
        <end position="115"/>
    </location>
</feature>
<dbReference type="AlphaFoldDB" id="A0A5M6I863"/>
<organism evidence="2 3">
    <name type="scientific">Roseospira marina</name>
    <dbReference type="NCBI Taxonomy" id="140057"/>
    <lineage>
        <taxon>Bacteria</taxon>
        <taxon>Pseudomonadati</taxon>
        <taxon>Pseudomonadota</taxon>
        <taxon>Alphaproteobacteria</taxon>
        <taxon>Rhodospirillales</taxon>
        <taxon>Rhodospirillaceae</taxon>
        <taxon>Roseospira</taxon>
    </lineage>
</organism>
<dbReference type="Gene3D" id="1.20.1170.10">
    <property type="match status" value="1"/>
</dbReference>